<dbReference type="GO" id="GO:0008276">
    <property type="term" value="F:protein methyltransferase activity"/>
    <property type="evidence" value="ECO:0007669"/>
    <property type="project" value="TreeGrafter"/>
</dbReference>
<dbReference type="SUPFAM" id="SSF53335">
    <property type="entry name" value="S-adenosyl-L-methionine-dependent methyltransferases"/>
    <property type="match status" value="1"/>
</dbReference>
<protein>
    <submittedName>
        <fullName evidence="8">S-adenosyl-L-methionine-dependent methyltransferase</fullName>
    </submittedName>
</protein>
<dbReference type="NCBIfam" id="TIGR00537">
    <property type="entry name" value="hemK_rel_arch"/>
    <property type="match status" value="1"/>
</dbReference>
<evidence type="ECO:0000256" key="2">
    <source>
        <dbReference type="ARBA" id="ARBA00006149"/>
    </source>
</evidence>
<name>A0A5C3QRF9_9AGAR</name>
<dbReference type="GO" id="GO:0005634">
    <property type="term" value="C:nucleus"/>
    <property type="evidence" value="ECO:0007669"/>
    <property type="project" value="UniProtKB-SubCell"/>
</dbReference>
<dbReference type="GO" id="GO:0032259">
    <property type="term" value="P:methylation"/>
    <property type="evidence" value="ECO:0007669"/>
    <property type="project" value="UniProtKB-KW"/>
</dbReference>
<dbReference type="CDD" id="cd02440">
    <property type="entry name" value="AdoMet_MTases"/>
    <property type="match status" value="1"/>
</dbReference>
<dbReference type="Proteomes" id="UP000305067">
    <property type="component" value="Unassembled WGS sequence"/>
</dbReference>
<evidence type="ECO:0000256" key="5">
    <source>
        <dbReference type="ARBA" id="ARBA00022691"/>
    </source>
</evidence>
<dbReference type="GO" id="GO:0003676">
    <property type="term" value="F:nucleic acid binding"/>
    <property type="evidence" value="ECO:0007669"/>
    <property type="project" value="InterPro"/>
</dbReference>
<gene>
    <name evidence="8" type="ORF">BDV98DRAFT_544850</name>
</gene>
<dbReference type="InterPro" id="IPR007848">
    <property type="entry name" value="Small_mtfrase_dom"/>
</dbReference>
<dbReference type="AlphaFoldDB" id="A0A5C3QRF9"/>
<reference evidence="8 9" key="1">
    <citation type="journal article" date="2019" name="Nat. Ecol. Evol.">
        <title>Megaphylogeny resolves global patterns of mushroom evolution.</title>
        <authorList>
            <person name="Varga T."/>
            <person name="Krizsan K."/>
            <person name="Foldi C."/>
            <person name="Dima B."/>
            <person name="Sanchez-Garcia M."/>
            <person name="Sanchez-Ramirez S."/>
            <person name="Szollosi G.J."/>
            <person name="Szarkandi J.G."/>
            <person name="Papp V."/>
            <person name="Albert L."/>
            <person name="Andreopoulos W."/>
            <person name="Angelini C."/>
            <person name="Antonin V."/>
            <person name="Barry K.W."/>
            <person name="Bougher N.L."/>
            <person name="Buchanan P."/>
            <person name="Buyck B."/>
            <person name="Bense V."/>
            <person name="Catcheside P."/>
            <person name="Chovatia M."/>
            <person name="Cooper J."/>
            <person name="Damon W."/>
            <person name="Desjardin D."/>
            <person name="Finy P."/>
            <person name="Geml J."/>
            <person name="Haridas S."/>
            <person name="Hughes K."/>
            <person name="Justo A."/>
            <person name="Karasinski D."/>
            <person name="Kautmanova I."/>
            <person name="Kiss B."/>
            <person name="Kocsube S."/>
            <person name="Kotiranta H."/>
            <person name="LaButti K.M."/>
            <person name="Lechner B.E."/>
            <person name="Liimatainen K."/>
            <person name="Lipzen A."/>
            <person name="Lukacs Z."/>
            <person name="Mihaltcheva S."/>
            <person name="Morgado L.N."/>
            <person name="Niskanen T."/>
            <person name="Noordeloos M.E."/>
            <person name="Ohm R.A."/>
            <person name="Ortiz-Santana B."/>
            <person name="Ovrebo C."/>
            <person name="Racz N."/>
            <person name="Riley R."/>
            <person name="Savchenko A."/>
            <person name="Shiryaev A."/>
            <person name="Soop K."/>
            <person name="Spirin V."/>
            <person name="Szebenyi C."/>
            <person name="Tomsovsky M."/>
            <person name="Tulloss R.E."/>
            <person name="Uehling J."/>
            <person name="Grigoriev I.V."/>
            <person name="Vagvolgyi C."/>
            <person name="Papp T."/>
            <person name="Martin F.M."/>
            <person name="Miettinen O."/>
            <person name="Hibbett D.S."/>
            <person name="Nagy L.G."/>
        </authorList>
    </citation>
    <scope>NUCLEOTIDE SEQUENCE [LARGE SCALE GENOMIC DNA]</scope>
    <source>
        <strain evidence="8 9">CBS 309.79</strain>
    </source>
</reference>
<dbReference type="InterPro" id="IPR029063">
    <property type="entry name" value="SAM-dependent_MTases_sf"/>
</dbReference>
<dbReference type="GO" id="GO:0035657">
    <property type="term" value="C:eRF1 methyltransferase complex"/>
    <property type="evidence" value="ECO:0007669"/>
    <property type="project" value="TreeGrafter"/>
</dbReference>
<dbReference type="EMBL" id="ML178819">
    <property type="protein sequence ID" value="TFL04157.1"/>
    <property type="molecule type" value="Genomic_DNA"/>
</dbReference>
<evidence type="ECO:0000256" key="1">
    <source>
        <dbReference type="ARBA" id="ARBA00004123"/>
    </source>
</evidence>
<dbReference type="InterPro" id="IPR002052">
    <property type="entry name" value="DNA_methylase_N6_adenine_CS"/>
</dbReference>
<keyword evidence="5" id="KW-0949">S-adenosyl-L-methionine</keyword>
<evidence type="ECO:0000256" key="6">
    <source>
        <dbReference type="ARBA" id="ARBA00023242"/>
    </source>
</evidence>
<sequence length="217" mass="24043">MIPTPDLSHLSRKDYDDVYEPAEDTFVLLDALEQEAPKLKSLNPAVCLEIGSGSGCVSAFLSRVLEPLVVLHLCTDINPIAARCTVSTGLQNKVSLNAMISDLASPLSFRLHGKVDVILFNPPYVPTWSEEADEAQERHGIAGSWAGGLSGMEVTDRFLKTVDQLLSPQGVFYLVAIKENNVPELRSGMQSRFQLQSEIVLQRRAGREHLYTIKFFR</sequence>
<feature type="domain" description="Methyltransferase small" evidence="7">
    <location>
        <begin position="43"/>
        <end position="125"/>
    </location>
</feature>
<proteinExistence type="inferred from homology"/>
<dbReference type="PROSITE" id="PS00092">
    <property type="entry name" value="N6_MTASE"/>
    <property type="match status" value="1"/>
</dbReference>
<comment type="subcellular location">
    <subcellularLocation>
        <location evidence="1">Nucleus</location>
    </subcellularLocation>
</comment>
<accession>A0A5C3QRF9</accession>
<keyword evidence="3 8" id="KW-0489">Methyltransferase</keyword>
<keyword evidence="9" id="KW-1185">Reference proteome</keyword>
<evidence type="ECO:0000259" key="7">
    <source>
        <dbReference type="Pfam" id="PF05175"/>
    </source>
</evidence>
<dbReference type="OrthoDB" id="406152at2759"/>
<keyword evidence="4 8" id="KW-0808">Transferase</keyword>
<keyword evidence="6" id="KW-0539">Nucleus</keyword>
<comment type="similarity">
    <text evidence="2">Belongs to the eukaryotic/archaeal PrmC-related family.</text>
</comment>
<evidence type="ECO:0000256" key="3">
    <source>
        <dbReference type="ARBA" id="ARBA00022603"/>
    </source>
</evidence>
<dbReference type="GO" id="GO:0008757">
    <property type="term" value="F:S-adenosylmethionine-dependent methyltransferase activity"/>
    <property type="evidence" value="ECO:0007669"/>
    <property type="project" value="TreeGrafter"/>
</dbReference>
<evidence type="ECO:0000313" key="8">
    <source>
        <dbReference type="EMBL" id="TFL04157.1"/>
    </source>
</evidence>
<dbReference type="InterPro" id="IPR052190">
    <property type="entry name" value="Euk-Arch_PrmC-MTase"/>
</dbReference>
<dbReference type="FunFam" id="3.40.50.150:FF:000077">
    <property type="entry name" value="HemK methyltransferase family member 2"/>
    <property type="match status" value="1"/>
</dbReference>
<dbReference type="Pfam" id="PF05175">
    <property type="entry name" value="MTS"/>
    <property type="match status" value="1"/>
</dbReference>
<dbReference type="InterPro" id="IPR004557">
    <property type="entry name" value="PrmC-related"/>
</dbReference>
<dbReference type="PANTHER" id="PTHR45875:SF1">
    <property type="entry name" value="METHYLTRANSFERASE N6AMT1"/>
    <property type="match status" value="1"/>
</dbReference>
<dbReference type="Gene3D" id="3.40.50.150">
    <property type="entry name" value="Vaccinia Virus protein VP39"/>
    <property type="match status" value="1"/>
</dbReference>
<organism evidence="8 9">
    <name type="scientific">Pterulicium gracile</name>
    <dbReference type="NCBI Taxonomy" id="1884261"/>
    <lineage>
        <taxon>Eukaryota</taxon>
        <taxon>Fungi</taxon>
        <taxon>Dikarya</taxon>
        <taxon>Basidiomycota</taxon>
        <taxon>Agaricomycotina</taxon>
        <taxon>Agaricomycetes</taxon>
        <taxon>Agaricomycetidae</taxon>
        <taxon>Agaricales</taxon>
        <taxon>Pleurotineae</taxon>
        <taxon>Pterulaceae</taxon>
        <taxon>Pterulicium</taxon>
    </lineage>
</organism>
<evidence type="ECO:0000313" key="9">
    <source>
        <dbReference type="Proteomes" id="UP000305067"/>
    </source>
</evidence>
<evidence type="ECO:0000256" key="4">
    <source>
        <dbReference type="ARBA" id="ARBA00022679"/>
    </source>
</evidence>
<dbReference type="PANTHER" id="PTHR45875">
    <property type="entry name" value="METHYLTRANSFERASE N6AMT1"/>
    <property type="match status" value="1"/>
</dbReference>
<dbReference type="STRING" id="1884261.A0A5C3QRF9"/>